<dbReference type="RefSeq" id="WP_290291175.1">
    <property type="nucleotide sequence ID" value="NZ_CP047211.1"/>
</dbReference>
<dbReference type="EMBL" id="JBHRZN010000001">
    <property type="protein sequence ID" value="MFC3849158.1"/>
    <property type="molecule type" value="Genomic_DNA"/>
</dbReference>
<keyword evidence="3" id="KW-1185">Reference proteome</keyword>
<feature type="compositionally biased region" description="Low complexity" evidence="1">
    <location>
        <begin position="498"/>
        <end position="513"/>
    </location>
</feature>
<protein>
    <recommendedName>
        <fullName evidence="4">Aerotaxis receptor</fullName>
    </recommendedName>
</protein>
<evidence type="ECO:0000256" key="1">
    <source>
        <dbReference type="SAM" id="MobiDB-lite"/>
    </source>
</evidence>
<dbReference type="SUPFAM" id="SSF55785">
    <property type="entry name" value="PYP-like sensor domain (PAS domain)"/>
    <property type="match status" value="1"/>
</dbReference>
<feature type="region of interest" description="Disordered" evidence="1">
    <location>
        <begin position="450"/>
        <end position="513"/>
    </location>
</feature>
<name>A0ABV7ZKV3_9CORY</name>
<proteinExistence type="predicted"/>
<sequence>MHQASPTGAVHEVGVDQIFFSTTDDRGVITAANDVFIDLSRHPREELIGAPHNVIRHPDMPRGTFRVMWDRLQAKTPFAGYVRNLASDGSAYTVFATVTPMPGSGYLSVRTRPMCEDVAEMADSLYRQIRERESSAAEEGAGGRDVAAVGAEALAEMLNEAGFADYAEFQREVLPAEVAAREAAGAGLPDVPECDGRLAEVDAAVREIFGELDASMAAQDDIVDLARSLKRCGRKIRHDMDTAATITDRLEDTLKDDPTHVADMMPVRVWSQMRGIAARYTGSLLDSLEDFTALGAETRFQVALARLQTTELASFVAEVAAGGAESHHAAKAIRPLCGVLHEEVSAMDDQTRLHRERAADVAEHIDRVVEIMRIPQQVAVAWSKGVPSMGLTGEISSLAASMAAAVVSAGAAISELEALRERCRDIGDVEHSVRLRELIDTVRDFAVEDGASADDEPTEGGPTEGEPAAAEESAVEAAAEQPAAEEAPAEQPAEEAPAEQPAAEEVTAEQPAV</sequence>
<evidence type="ECO:0000313" key="3">
    <source>
        <dbReference type="Proteomes" id="UP001595751"/>
    </source>
</evidence>
<feature type="compositionally biased region" description="Low complexity" evidence="1">
    <location>
        <begin position="459"/>
        <end position="491"/>
    </location>
</feature>
<reference evidence="3" key="1">
    <citation type="journal article" date="2019" name="Int. J. Syst. Evol. Microbiol.">
        <title>The Global Catalogue of Microorganisms (GCM) 10K type strain sequencing project: providing services to taxonomists for standard genome sequencing and annotation.</title>
        <authorList>
            <consortium name="The Broad Institute Genomics Platform"/>
            <consortium name="The Broad Institute Genome Sequencing Center for Infectious Disease"/>
            <person name="Wu L."/>
            <person name="Ma J."/>
        </authorList>
    </citation>
    <scope>NUCLEOTIDE SEQUENCE [LARGE SCALE GENOMIC DNA]</scope>
    <source>
        <strain evidence="3">CCUG 53252</strain>
    </source>
</reference>
<dbReference type="Proteomes" id="UP001595751">
    <property type="component" value="Unassembled WGS sequence"/>
</dbReference>
<dbReference type="Gene3D" id="3.30.450.20">
    <property type="entry name" value="PAS domain"/>
    <property type="match status" value="1"/>
</dbReference>
<dbReference type="InterPro" id="IPR000014">
    <property type="entry name" value="PAS"/>
</dbReference>
<evidence type="ECO:0008006" key="4">
    <source>
        <dbReference type="Google" id="ProtNLM"/>
    </source>
</evidence>
<dbReference type="CDD" id="cd00130">
    <property type="entry name" value="PAS"/>
    <property type="match status" value="1"/>
</dbReference>
<organism evidence="2 3">
    <name type="scientific">Corynebacterium hansenii</name>
    <dbReference type="NCBI Taxonomy" id="394964"/>
    <lineage>
        <taxon>Bacteria</taxon>
        <taxon>Bacillati</taxon>
        <taxon>Actinomycetota</taxon>
        <taxon>Actinomycetes</taxon>
        <taxon>Mycobacteriales</taxon>
        <taxon>Corynebacteriaceae</taxon>
        <taxon>Corynebacterium</taxon>
    </lineage>
</organism>
<comment type="caution">
    <text evidence="2">The sequence shown here is derived from an EMBL/GenBank/DDBJ whole genome shotgun (WGS) entry which is preliminary data.</text>
</comment>
<gene>
    <name evidence="2" type="ORF">ACFORJ_03105</name>
</gene>
<dbReference type="InterPro" id="IPR035965">
    <property type="entry name" value="PAS-like_dom_sf"/>
</dbReference>
<evidence type="ECO:0000313" key="2">
    <source>
        <dbReference type="EMBL" id="MFC3849158.1"/>
    </source>
</evidence>
<accession>A0ABV7ZKV3</accession>